<gene>
    <name evidence="2" type="ORF">SGFS_031590</name>
</gene>
<dbReference type="InterPro" id="IPR051604">
    <property type="entry name" value="Ergot_Alk_Oxidoreductase"/>
</dbReference>
<feature type="domain" description="NAD(P)-binding" evidence="1">
    <location>
        <begin position="23"/>
        <end position="196"/>
    </location>
</feature>
<dbReference type="InterPro" id="IPR036291">
    <property type="entry name" value="NAD(P)-bd_dom_sf"/>
</dbReference>
<protein>
    <recommendedName>
        <fullName evidence="1">NAD(P)-binding domain-containing protein</fullName>
    </recommendedName>
</protein>
<dbReference type="Gene3D" id="3.40.50.720">
    <property type="entry name" value="NAD(P)-binding Rossmann-like Domain"/>
    <property type="match status" value="1"/>
</dbReference>
<keyword evidence="3" id="KW-1185">Reference proteome</keyword>
<organism evidence="2 3">
    <name type="scientific">Streptomyces graminofaciens</name>
    <dbReference type="NCBI Taxonomy" id="68212"/>
    <lineage>
        <taxon>Bacteria</taxon>
        <taxon>Bacillati</taxon>
        <taxon>Actinomycetota</taxon>
        <taxon>Actinomycetes</taxon>
        <taxon>Kitasatosporales</taxon>
        <taxon>Streptomycetaceae</taxon>
        <taxon>Streptomyces</taxon>
    </lineage>
</organism>
<proteinExistence type="predicted"/>
<dbReference type="SUPFAM" id="SSF51735">
    <property type="entry name" value="NAD(P)-binding Rossmann-fold domains"/>
    <property type="match status" value="1"/>
</dbReference>
<evidence type="ECO:0000259" key="1">
    <source>
        <dbReference type="Pfam" id="PF13460"/>
    </source>
</evidence>
<dbReference type="PANTHER" id="PTHR43162:SF1">
    <property type="entry name" value="PRESTALK A DIFFERENTIATION PROTEIN A"/>
    <property type="match status" value="1"/>
</dbReference>
<dbReference type="InterPro" id="IPR016040">
    <property type="entry name" value="NAD(P)-bd_dom"/>
</dbReference>
<dbReference type="Proteomes" id="UP001321542">
    <property type="component" value="Chromosome"/>
</dbReference>
<sequence length="302" mass="31192">MPEFPSDRGPRLATVVGMILVTGATGTIGSEVVRQLAARGEKVRALTRDPDRAGVPAGVEAVRGDYHEPPTVEAALAGVSALFAVAVLGPGDADADRRLVELARAAGVRRVVKLSAIAVDDPAVGPAGLWHRGGEQAVRDSGLEWTILRPSSFDSNTLSWAEPIRAGEPVPDMTGSGVQGVVDPRDVSAVAVEALLSDGHAGRIYTLTGPELLTAADQAAALAAALGRPVGTVDLTPEEARDLMARSGLSDTYVEGVLGGTAYVRAGGNAVVTDDVHRVLGRAARTYAEWARDHTEAFGAAD</sequence>
<evidence type="ECO:0000313" key="2">
    <source>
        <dbReference type="EMBL" id="BBC31865.1"/>
    </source>
</evidence>
<evidence type="ECO:0000313" key="3">
    <source>
        <dbReference type="Proteomes" id="UP001321542"/>
    </source>
</evidence>
<accession>A0ABN5VH43</accession>
<dbReference type="Pfam" id="PF13460">
    <property type="entry name" value="NAD_binding_10"/>
    <property type="match status" value="1"/>
</dbReference>
<dbReference type="Gene3D" id="3.90.25.10">
    <property type="entry name" value="UDP-galactose 4-epimerase, domain 1"/>
    <property type="match status" value="1"/>
</dbReference>
<name>A0ABN5VH43_9ACTN</name>
<reference evidence="2 3" key="2">
    <citation type="journal article" date="2023" name="ChemBioChem">
        <title>Acyltransferase Domain Exchange between Two Independent Type I Polyketide Synthases in the Same Producer Strain of Macrolide Antibiotics.</title>
        <authorList>
            <person name="Kudo F."/>
            <person name="Kishikawa K."/>
            <person name="Tsuboi K."/>
            <person name="Kido T."/>
            <person name="Usui T."/>
            <person name="Hashimoto J."/>
            <person name="Shin-Ya K."/>
            <person name="Miyanaga A."/>
            <person name="Eguchi T."/>
        </authorList>
    </citation>
    <scope>NUCLEOTIDE SEQUENCE [LARGE SCALE GENOMIC DNA]</scope>
    <source>
        <strain evidence="2 3">A-8890</strain>
    </source>
</reference>
<dbReference type="PANTHER" id="PTHR43162">
    <property type="match status" value="1"/>
</dbReference>
<reference evidence="2 3" key="1">
    <citation type="journal article" date="2010" name="ChemBioChem">
        <title>Cloning and characterization of the biosynthetic gene cluster of 16-membered macrolide antibiotic FD-891: involvement of a dual functional cytochrome P450 monooxygenase catalyzing epoxidation and hydroxylation.</title>
        <authorList>
            <person name="Kudo F."/>
            <person name="Motegi A."/>
            <person name="Mizoue K."/>
            <person name="Eguchi T."/>
        </authorList>
    </citation>
    <scope>NUCLEOTIDE SEQUENCE [LARGE SCALE GENOMIC DNA]</scope>
    <source>
        <strain evidence="2 3">A-8890</strain>
    </source>
</reference>
<dbReference type="EMBL" id="AP018448">
    <property type="protein sequence ID" value="BBC31865.1"/>
    <property type="molecule type" value="Genomic_DNA"/>
</dbReference>